<evidence type="ECO:0000313" key="6">
    <source>
        <dbReference type="Proteomes" id="UP000674234"/>
    </source>
</evidence>
<dbReference type="Proteomes" id="UP000674234">
    <property type="component" value="Unassembled WGS sequence"/>
</dbReference>
<keyword evidence="6" id="KW-1185">Reference proteome</keyword>
<name>A0A940WNB6_9ACTN</name>
<evidence type="ECO:0000313" key="5">
    <source>
        <dbReference type="EMBL" id="MBP2708616.1"/>
    </source>
</evidence>
<reference evidence="5" key="1">
    <citation type="submission" date="2021-02" db="EMBL/GenBank/DDBJ databases">
        <title>Draft genome sequence of Microbispora sp. RL4-1S isolated from rice leaves in Thailand.</title>
        <authorList>
            <person name="Muangham S."/>
            <person name="Duangmal K."/>
        </authorList>
    </citation>
    <scope>NUCLEOTIDE SEQUENCE</scope>
    <source>
        <strain evidence="5">RL4-1S</strain>
    </source>
</reference>
<dbReference type="PANTHER" id="PTHR43320">
    <property type="entry name" value="SUGAR KINASE"/>
    <property type="match status" value="1"/>
</dbReference>
<feature type="domain" description="Carbohydrate kinase PfkB" evidence="4">
    <location>
        <begin position="18"/>
        <end position="309"/>
    </location>
</feature>
<organism evidence="5 6">
    <name type="scientific">Microbispora oryzae</name>
    <dbReference type="NCBI Taxonomy" id="2806554"/>
    <lineage>
        <taxon>Bacteria</taxon>
        <taxon>Bacillati</taxon>
        <taxon>Actinomycetota</taxon>
        <taxon>Actinomycetes</taxon>
        <taxon>Streptosporangiales</taxon>
        <taxon>Streptosporangiaceae</taxon>
        <taxon>Microbispora</taxon>
    </lineage>
</organism>
<keyword evidence="3 5" id="KW-0418">Kinase</keyword>
<sequence>MNGQHSEGSVTDRRVAVSTLGEAMLRLSPPSGERLRECGELRVHVAGAEANVAVALASVGVATRWTSALPDTPLGRRVADSLSSAGVALDTVRWMPDERLGLYFAEIGSAPRPTSVVYDRTGTAFWSLSADDLDWDAVCDAEIIHLTGITAAVAPGSDALVLRAAREGRARGATVAYDVNYRSRLSSAETAASFAVELAPYIDLLICRAEDARDLFGLAGDPPTLANDLAKKFGIGRVVVTSGADGAVAWWEGDSVSAPALPTVGVDRIGAGDAFAAGVLWGLLDGSPGDALSRGTAMASLAMSVHGDQCRFTAEEVLEVARGAGREVRR</sequence>
<gene>
    <name evidence="5" type="ORF">JOL79_33080</name>
</gene>
<dbReference type="InterPro" id="IPR029056">
    <property type="entry name" value="Ribokinase-like"/>
</dbReference>
<proteinExistence type="inferred from homology"/>
<comment type="similarity">
    <text evidence="1">Belongs to the carbohydrate kinase PfkB family.</text>
</comment>
<comment type="caution">
    <text evidence="5">The sequence shown here is derived from an EMBL/GenBank/DDBJ whole genome shotgun (WGS) entry which is preliminary data.</text>
</comment>
<evidence type="ECO:0000256" key="2">
    <source>
        <dbReference type="ARBA" id="ARBA00022679"/>
    </source>
</evidence>
<dbReference type="CDD" id="cd01166">
    <property type="entry name" value="KdgK"/>
    <property type="match status" value="1"/>
</dbReference>
<evidence type="ECO:0000259" key="4">
    <source>
        <dbReference type="Pfam" id="PF00294"/>
    </source>
</evidence>
<keyword evidence="2" id="KW-0808">Transferase</keyword>
<dbReference type="SUPFAM" id="SSF53613">
    <property type="entry name" value="Ribokinase-like"/>
    <property type="match status" value="1"/>
</dbReference>
<dbReference type="Pfam" id="PF00294">
    <property type="entry name" value="PfkB"/>
    <property type="match status" value="1"/>
</dbReference>
<dbReference type="InterPro" id="IPR052700">
    <property type="entry name" value="Carb_kinase_PfkB-like"/>
</dbReference>
<dbReference type="RefSeq" id="WP_210159874.1">
    <property type="nucleotide sequence ID" value="NZ_JAFCNB010000038.1"/>
</dbReference>
<dbReference type="InterPro" id="IPR011611">
    <property type="entry name" value="PfkB_dom"/>
</dbReference>
<dbReference type="GO" id="GO:0016301">
    <property type="term" value="F:kinase activity"/>
    <property type="evidence" value="ECO:0007669"/>
    <property type="project" value="UniProtKB-KW"/>
</dbReference>
<dbReference type="PANTHER" id="PTHR43320:SF2">
    <property type="entry name" value="2-DEHYDRO-3-DEOXYGLUCONOKINASE_2-DEHYDRO-3-DEOXYGALACTONOKINASE"/>
    <property type="match status" value="1"/>
</dbReference>
<dbReference type="EMBL" id="JAFCNB010000038">
    <property type="protein sequence ID" value="MBP2708616.1"/>
    <property type="molecule type" value="Genomic_DNA"/>
</dbReference>
<dbReference type="Gene3D" id="3.40.1190.20">
    <property type="match status" value="1"/>
</dbReference>
<dbReference type="AlphaFoldDB" id="A0A940WNB6"/>
<protein>
    <submittedName>
        <fullName evidence="5">Sugar kinase</fullName>
    </submittedName>
</protein>
<accession>A0A940WNB6</accession>
<evidence type="ECO:0000256" key="3">
    <source>
        <dbReference type="ARBA" id="ARBA00022777"/>
    </source>
</evidence>
<evidence type="ECO:0000256" key="1">
    <source>
        <dbReference type="ARBA" id="ARBA00010688"/>
    </source>
</evidence>